<dbReference type="PROSITE" id="PS50041">
    <property type="entry name" value="C_TYPE_LECTIN_2"/>
    <property type="match status" value="1"/>
</dbReference>
<dbReference type="Gene3D" id="3.10.250.10">
    <property type="entry name" value="SRCR-like domain"/>
    <property type="match status" value="3"/>
</dbReference>
<evidence type="ECO:0000259" key="14">
    <source>
        <dbReference type="PROSITE" id="PS50041"/>
    </source>
</evidence>
<dbReference type="InterPro" id="IPR009003">
    <property type="entry name" value="Peptidase_S1_PA"/>
</dbReference>
<dbReference type="InterPro" id="IPR001304">
    <property type="entry name" value="C-type_lectin-like"/>
</dbReference>
<dbReference type="SUPFAM" id="SSF56487">
    <property type="entry name" value="SRCR-like"/>
    <property type="match status" value="3"/>
</dbReference>
<evidence type="ECO:0000256" key="11">
    <source>
        <dbReference type="PROSITE-ProRule" id="PRU00121"/>
    </source>
</evidence>
<evidence type="ECO:0000256" key="4">
    <source>
        <dbReference type="ARBA" id="ARBA00022670"/>
    </source>
</evidence>
<evidence type="ECO:0000259" key="15">
    <source>
        <dbReference type="PROSITE" id="PS50070"/>
    </source>
</evidence>
<dbReference type="Pfam" id="PF00051">
    <property type="entry name" value="Kringle"/>
    <property type="match status" value="1"/>
</dbReference>
<dbReference type="OrthoDB" id="6380610at2759"/>
<feature type="domain" description="SRCR" evidence="17">
    <location>
        <begin position="530"/>
        <end position="634"/>
    </location>
</feature>
<evidence type="ECO:0000256" key="10">
    <source>
        <dbReference type="ARBA" id="ARBA00023180"/>
    </source>
</evidence>
<dbReference type="InterPro" id="IPR018056">
    <property type="entry name" value="Kringle_CS"/>
</dbReference>
<dbReference type="Gene3D" id="2.40.20.10">
    <property type="entry name" value="Plasminogen Kringle 4"/>
    <property type="match status" value="1"/>
</dbReference>
<dbReference type="GO" id="GO:0004252">
    <property type="term" value="F:serine-type endopeptidase activity"/>
    <property type="evidence" value="ECO:0007669"/>
    <property type="project" value="InterPro"/>
</dbReference>
<dbReference type="Pfam" id="PF00024">
    <property type="entry name" value="PAN_1"/>
    <property type="match status" value="1"/>
</dbReference>
<name>A0A0K2TZM7_LEPSM</name>
<feature type="disulfide bond" evidence="13">
    <location>
        <begin position="58"/>
        <end position="68"/>
    </location>
</feature>
<evidence type="ECO:0000256" key="2">
    <source>
        <dbReference type="ARBA" id="ARBA00022525"/>
    </source>
</evidence>
<evidence type="ECO:0000256" key="9">
    <source>
        <dbReference type="ARBA" id="ARBA00023157"/>
    </source>
</evidence>
<evidence type="ECO:0000313" key="19">
    <source>
        <dbReference type="EMBL" id="CDW31162.1"/>
    </source>
</evidence>
<dbReference type="PROSITE" id="PS00021">
    <property type="entry name" value="KRINGLE_1"/>
    <property type="match status" value="1"/>
</dbReference>
<dbReference type="InterPro" id="IPR003609">
    <property type="entry name" value="Pan_app"/>
</dbReference>
<evidence type="ECO:0000256" key="8">
    <source>
        <dbReference type="ARBA" id="ARBA00022825"/>
    </source>
</evidence>
<feature type="disulfide bond" evidence="12">
    <location>
        <begin position="488"/>
        <end position="500"/>
    </location>
</feature>
<protein>
    <submittedName>
        <fullName evidence="19">Serine protease 79 [Nasonia vitripennis]</fullName>
    </submittedName>
</protein>
<dbReference type="SUPFAM" id="SSF56436">
    <property type="entry name" value="C-type lectin-like"/>
    <property type="match status" value="1"/>
</dbReference>
<dbReference type="InterPro" id="IPR043504">
    <property type="entry name" value="Peptidase_S1_PA_chymotrypsin"/>
</dbReference>
<dbReference type="InterPro" id="IPR001254">
    <property type="entry name" value="Trypsin_dom"/>
</dbReference>
<feature type="domain" description="Peptidase S1" evidence="16">
    <location>
        <begin position="825"/>
        <end position="1070"/>
    </location>
</feature>
<dbReference type="Pfam" id="PF00530">
    <property type="entry name" value="SRCR"/>
    <property type="match status" value="3"/>
</dbReference>
<accession>A0A0K2TZM7</accession>
<dbReference type="PROSITE" id="PS01209">
    <property type="entry name" value="LDLRA_1"/>
    <property type="match status" value="2"/>
</dbReference>
<organism evidence="19">
    <name type="scientific">Lepeophtheirus salmonis</name>
    <name type="common">Salmon louse</name>
    <name type="synonym">Caligus salmonis</name>
    <dbReference type="NCBI Taxonomy" id="72036"/>
    <lineage>
        <taxon>Eukaryota</taxon>
        <taxon>Metazoa</taxon>
        <taxon>Ecdysozoa</taxon>
        <taxon>Arthropoda</taxon>
        <taxon>Crustacea</taxon>
        <taxon>Multicrustacea</taxon>
        <taxon>Hexanauplia</taxon>
        <taxon>Copepoda</taxon>
        <taxon>Siphonostomatoida</taxon>
        <taxon>Caligidae</taxon>
        <taxon>Lepeophtheirus</taxon>
    </lineage>
</organism>
<dbReference type="GO" id="GO:0016020">
    <property type="term" value="C:membrane"/>
    <property type="evidence" value="ECO:0007669"/>
    <property type="project" value="InterPro"/>
</dbReference>
<dbReference type="PRINTS" id="PR00018">
    <property type="entry name" value="KRINGLE"/>
</dbReference>
<dbReference type="PROSITE" id="PS00420">
    <property type="entry name" value="SRCR_1"/>
    <property type="match status" value="1"/>
</dbReference>
<dbReference type="InterPro" id="IPR036772">
    <property type="entry name" value="SRCR-like_dom_sf"/>
</dbReference>
<dbReference type="GO" id="GO:0005576">
    <property type="term" value="C:extracellular region"/>
    <property type="evidence" value="ECO:0007669"/>
    <property type="project" value="UniProtKB-SubCell"/>
</dbReference>
<dbReference type="InterPro" id="IPR036055">
    <property type="entry name" value="LDL_receptor-like_sf"/>
</dbReference>
<dbReference type="FunFam" id="3.10.250.10:FF:000011">
    <property type="entry name" value="Scavenger receptor class A member 5"/>
    <property type="match status" value="1"/>
</dbReference>
<feature type="domain" description="SRCR" evidence="17">
    <location>
        <begin position="1"/>
        <end position="94"/>
    </location>
</feature>
<keyword evidence="2" id="KW-0964">Secreted</keyword>
<dbReference type="InterPro" id="IPR038178">
    <property type="entry name" value="Kringle_sf"/>
</dbReference>
<dbReference type="PROSITE" id="PS50240">
    <property type="entry name" value="TRYPSIN_DOM"/>
    <property type="match status" value="1"/>
</dbReference>
<dbReference type="FunFam" id="2.40.10.10:FF:000053">
    <property type="entry name" value="Neurotrypsin"/>
    <property type="match status" value="1"/>
</dbReference>
<dbReference type="InterPro" id="IPR000001">
    <property type="entry name" value="Kringle"/>
</dbReference>
<evidence type="ECO:0000259" key="18">
    <source>
        <dbReference type="PROSITE" id="PS50948"/>
    </source>
</evidence>
<evidence type="ECO:0000256" key="5">
    <source>
        <dbReference type="ARBA" id="ARBA00022729"/>
    </source>
</evidence>
<feature type="disulfide bond" evidence="12">
    <location>
        <begin position="507"/>
        <end position="522"/>
    </location>
</feature>
<dbReference type="InterPro" id="IPR002172">
    <property type="entry name" value="LDrepeatLR_classA_rpt"/>
</dbReference>
<dbReference type="SMART" id="SM00034">
    <property type="entry name" value="CLECT"/>
    <property type="match status" value="1"/>
</dbReference>
<dbReference type="SMART" id="SM00192">
    <property type="entry name" value="LDLa"/>
    <property type="match status" value="3"/>
</dbReference>
<dbReference type="PROSITE" id="PS50070">
    <property type="entry name" value="KRINGLE_2"/>
    <property type="match status" value="1"/>
</dbReference>
<feature type="disulfide bond" evidence="13">
    <location>
        <begin position="603"/>
        <end position="613"/>
    </location>
</feature>
<keyword evidence="9 13" id="KW-1015">Disulfide bond</keyword>
<dbReference type="EMBL" id="HACA01013801">
    <property type="protein sequence ID" value="CDW31162.1"/>
    <property type="molecule type" value="Transcribed_RNA"/>
</dbReference>
<dbReference type="SUPFAM" id="SSF57424">
    <property type="entry name" value="LDL receptor-like module"/>
    <property type="match status" value="3"/>
</dbReference>
<feature type="domain" description="C-type lectin" evidence="14">
    <location>
        <begin position="109"/>
        <end position="198"/>
    </location>
</feature>
<evidence type="ECO:0000256" key="12">
    <source>
        <dbReference type="PROSITE-ProRule" id="PRU00124"/>
    </source>
</evidence>
<feature type="disulfide bond" evidence="12">
    <location>
        <begin position="495"/>
        <end position="513"/>
    </location>
</feature>
<dbReference type="InterPro" id="IPR016186">
    <property type="entry name" value="C-type_lectin-like/link_sf"/>
</dbReference>
<keyword evidence="5" id="KW-0732">Signal</keyword>
<dbReference type="InterPro" id="IPR023415">
    <property type="entry name" value="LDLR_class-A_CS"/>
</dbReference>
<keyword evidence="4 19" id="KW-0645">Protease</keyword>
<dbReference type="InterPro" id="IPR016187">
    <property type="entry name" value="CTDL_fold"/>
</dbReference>
<dbReference type="AlphaFoldDB" id="A0A0K2TZM7"/>
<keyword evidence="6" id="KW-0677">Repeat</keyword>
<keyword evidence="7" id="KW-0378">Hydrolase</keyword>
<dbReference type="PANTHER" id="PTHR24252">
    <property type="entry name" value="ACROSIN-RELATED"/>
    <property type="match status" value="1"/>
</dbReference>
<dbReference type="PRINTS" id="PR00261">
    <property type="entry name" value="LDLRECEPTOR"/>
</dbReference>
<reference evidence="19" key="1">
    <citation type="submission" date="2014-05" db="EMBL/GenBank/DDBJ databases">
        <authorList>
            <person name="Chronopoulou M."/>
        </authorList>
    </citation>
    <scope>NUCLEOTIDE SEQUENCE</scope>
    <source>
        <tissue evidence="19">Whole organism</tissue>
    </source>
</reference>
<dbReference type="SUPFAM" id="SSF50494">
    <property type="entry name" value="Trypsin-like serine proteases"/>
    <property type="match status" value="1"/>
</dbReference>
<dbReference type="SUPFAM" id="SSF57414">
    <property type="entry name" value="Hairpin loop containing domain-like"/>
    <property type="match status" value="1"/>
</dbReference>
<dbReference type="SMART" id="SM00202">
    <property type="entry name" value="SR"/>
    <property type="match status" value="3"/>
</dbReference>
<dbReference type="CDD" id="cd00037">
    <property type="entry name" value="CLECT"/>
    <property type="match status" value="1"/>
</dbReference>
<dbReference type="PROSITE" id="PS50068">
    <property type="entry name" value="LDLRA_2"/>
    <property type="match status" value="3"/>
</dbReference>
<evidence type="ECO:0000259" key="16">
    <source>
        <dbReference type="PROSITE" id="PS50240"/>
    </source>
</evidence>
<dbReference type="Gene3D" id="4.10.400.10">
    <property type="entry name" value="Low-density Lipoprotein Receptor"/>
    <property type="match status" value="3"/>
</dbReference>
<feature type="domain" description="Apple" evidence="18">
    <location>
        <begin position="397"/>
        <end position="483"/>
    </location>
</feature>
<dbReference type="CDD" id="cd00190">
    <property type="entry name" value="Tryp_SPc"/>
    <property type="match status" value="1"/>
</dbReference>
<evidence type="ECO:0000256" key="3">
    <source>
        <dbReference type="ARBA" id="ARBA00022572"/>
    </source>
</evidence>
<dbReference type="SMART" id="SM00473">
    <property type="entry name" value="PAN_AP"/>
    <property type="match status" value="1"/>
</dbReference>
<dbReference type="Pfam" id="PF00089">
    <property type="entry name" value="Trypsin"/>
    <property type="match status" value="1"/>
</dbReference>
<comment type="caution">
    <text evidence="13">Lacks conserved residue(s) required for the propagation of feature annotation.</text>
</comment>
<evidence type="ECO:0000256" key="6">
    <source>
        <dbReference type="ARBA" id="ARBA00022737"/>
    </source>
</evidence>
<dbReference type="FunFam" id="3.10.250.10:FF:000001">
    <property type="entry name" value="Lysyl oxidase 4 isoform X1"/>
    <property type="match status" value="1"/>
</dbReference>
<proteinExistence type="predicted"/>
<dbReference type="PANTHER" id="PTHR24252:SF7">
    <property type="entry name" value="HYALIN"/>
    <property type="match status" value="1"/>
</dbReference>
<dbReference type="Gene3D" id="3.50.4.10">
    <property type="entry name" value="Hepatocyte Growth Factor"/>
    <property type="match status" value="1"/>
</dbReference>
<comment type="subcellular location">
    <subcellularLocation>
        <location evidence="1">Secreted</location>
    </subcellularLocation>
</comment>
<dbReference type="SUPFAM" id="SSF57440">
    <property type="entry name" value="Kringle-like"/>
    <property type="match status" value="1"/>
</dbReference>
<dbReference type="InterPro" id="IPR013806">
    <property type="entry name" value="Kringle-like"/>
</dbReference>
<dbReference type="InterPro" id="IPR001190">
    <property type="entry name" value="SRCR"/>
</dbReference>
<evidence type="ECO:0000256" key="7">
    <source>
        <dbReference type="ARBA" id="ARBA00022801"/>
    </source>
</evidence>
<dbReference type="PROSITE" id="PS50287">
    <property type="entry name" value="SRCR_2"/>
    <property type="match status" value="3"/>
</dbReference>
<dbReference type="PRINTS" id="PR00258">
    <property type="entry name" value="SPERACTRCPTR"/>
</dbReference>
<dbReference type="CDD" id="cd00112">
    <property type="entry name" value="LDLa"/>
    <property type="match status" value="3"/>
</dbReference>
<dbReference type="SMART" id="SM00020">
    <property type="entry name" value="Tryp_SPc"/>
    <property type="match status" value="1"/>
</dbReference>
<dbReference type="SMART" id="SM00130">
    <property type="entry name" value="KR"/>
    <property type="match status" value="1"/>
</dbReference>
<feature type="disulfide bond" evidence="13">
    <location>
        <begin position="753"/>
        <end position="763"/>
    </location>
</feature>
<dbReference type="CDD" id="cd01099">
    <property type="entry name" value="PAN_AP_HGF"/>
    <property type="match status" value="1"/>
</dbReference>
<keyword evidence="10" id="KW-0325">Glycoprotein</keyword>
<dbReference type="Pfam" id="PF00057">
    <property type="entry name" value="Ldl_recept_a"/>
    <property type="match status" value="2"/>
</dbReference>
<dbReference type="GO" id="GO:0006508">
    <property type="term" value="P:proteolysis"/>
    <property type="evidence" value="ECO:0007669"/>
    <property type="project" value="UniProtKB-KW"/>
</dbReference>
<evidence type="ECO:0000256" key="13">
    <source>
        <dbReference type="PROSITE-ProRule" id="PRU00196"/>
    </source>
</evidence>
<dbReference type="PROSITE" id="PS50948">
    <property type="entry name" value="PAN"/>
    <property type="match status" value="1"/>
</dbReference>
<sequence>MFRNDKWGFVCDEGSWTIQEANLVCKQLGFVRGLRKTTQGLIHGGINEERKMTESVECSGGETSLDKCKIRYSTPGNRYGSCKPSSNIVSITCVHDSLASCKTEGEVPWGESCYSVHTKEANFHEAQSICKGEGKTLLEITSQRENDLVSELLLHNKLSSDLLGEVWTGGLASKTKRSASYIWHGSSTFILFQNWWPGWDGRRTASSKNLYRANAKGIKFSRKFPFIESSLRRRRDLRLTDYYFWTLEDFSIKLPFICESKKNDIGCIIGNGDSYEGSATRGESGVTCLPWKSPFLTTILDKENINKLGPLQDNNFCRNPDGDIGPWCIAPNGEFDYCDIPTCPENAEIHSDQKIIKHRCPPGHFQCQSGAQCILKEYVCDGHEDCINGADEKEIVCSENIAFKALEDFNKYSKNRLYVAYTERWLDVNVEACARHCLEAGDFVCRSFNYHHDKRLCTLNEEDIGSMGMKREDPEWDYYQNINTGNFCENEELTCPSGKCLKENEICDGKSDCSDNYDERDCSDKPNVEIRLIGGKAGPHEGRIEIKAFDYPFGGICDDGFNIGEANVVCKSLGYSLGASEANLNSFFGYSDGKQILMDELHCIGNETSILNCKFDPWTQHDCSNKEWAGVRCKISQKECEPEEWRCNDSQECIPLDLLCDGEPDCVDGSDESLKQCKTPIELRLVNGNNMTSGRVEVLFKGVWGTVCDDNFGEAEGGVVCRNLGFKNHEALIHGQAAFEAGEGPIWIESIQCEGTESSLKECHSSSWSPSYRCKHMEDVGLECIPKEDSDKGIDRTRFDPFFKVECGKSLIKDSDLPSEPIARVAGGRQSKPGYQPWVASVRVQGSSNSYHWCGAVILSEFHVLTVGHCMEDYPKDVYKVRVGDWDMEVPDVQEQEFSIEDVHFHEEYNMNKYLNNDIALIRIKPNRDESGIKFGSRVVPICLPTKNVVYSPNLECIISGWGSTSISELGFTRFLKVAKIPYLETSKCINPRVYGEKKLSNGMFCAGFLDGGVDSCQGDSGGGLICKTGENSSALLGLTSWGYGCGRPNRPGVYTKVVNYLDWIQERMTL</sequence>
<feature type="domain" description="Kringle" evidence="15">
    <location>
        <begin position="266"/>
        <end position="343"/>
    </location>
</feature>
<keyword evidence="3 11" id="KW-0420">Kringle</keyword>
<dbReference type="Gene3D" id="3.10.100.10">
    <property type="entry name" value="Mannose-Binding Protein A, subunit A"/>
    <property type="match status" value="1"/>
</dbReference>
<dbReference type="Gene3D" id="2.40.10.10">
    <property type="entry name" value="Trypsin-like serine proteases"/>
    <property type="match status" value="1"/>
</dbReference>
<dbReference type="CDD" id="cd00108">
    <property type="entry name" value="KR"/>
    <property type="match status" value="1"/>
</dbReference>
<evidence type="ECO:0000259" key="17">
    <source>
        <dbReference type="PROSITE" id="PS50287"/>
    </source>
</evidence>
<gene>
    <name evidence="19" type="primary">SP79</name>
</gene>
<keyword evidence="8" id="KW-0720">Serine protease</keyword>
<feature type="domain" description="SRCR" evidence="17">
    <location>
        <begin position="683"/>
        <end position="785"/>
    </location>
</feature>
<evidence type="ECO:0000256" key="1">
    <source>
        <dbReference type="ARBA" id="ARBA00004613"/>
    </source>
</evidence>